<evidence type="ECO:0000313" key="2">
    <source>
        <dbReference type="EMBL" id="SHM34248.1"/>
    </source>
</evidence>
<dbReference type="GO" id="GO:0003824">
    <property type="term" value="F:catalytic activity"/>
    <property type="evidence" value="ECO:0007669"/>
    <property type="project" value="InterPro"/>
</dbReference>
<dbReference type="InterPro" id="IPR036178">
    <property type="entry name" value="Formintransfe-cycloase-like_sf"/>
</dbReference>
<keyword evidence="3" id="KW-1185">Reference proteome</keyword>
<evidence type="ECO:0000313" key="3">
    <source>
        <dbReference type="Proteomes" id="UP000184375"/>
    </source>
</evidence>
<reference evidence="3" key="1">
    <citation type="submission" date="2016-11" db="EMBL/GenBank/DDBJ databases">
        <authorList>
            <person name="Varghese N."/>
            <person name="Submissions S."/>
        </authorList>
    </citation>
    <scope>NUCLEOTIDE SEQUENCE [LARGE SCALE GENOMIC DNA]</scope>
    <source>
        <strain evidence="3">DSM 18802</strain>
    </source>
</reference>
<sequence>MYFKETGMKERGYKMLLSEYSIKEFVDQLAFKSPAPGGGSASALVGAIGTALVSMVSNLSYGKEKFKDKEGLLVEILEEARRTKESLINLIDKDAEAFNQVAGSLKMPHTTEEEEKLRSEAMEQALKEATLVPLSVMEESLKSLKLHERALGNTTSAAISDIGVGIQCLKAALYGGWLNVKINLNWIKDEDFVKDVEKKASSILEKGIRLADGLFKKVEEELEKK</sequence>
<accession>A0A1M7I0R8</accession>
<feature type="domain" description="Cyclodeaminase/cyclohydrolase" evidence="1">
    <location>
        <begin position="21"/>
        <end position="201"/>
    </location>
</feature>
<gene>
    <name evidence="2" type="ORF">SAMN05660826_00788</name>
</gene>
<evidence type="ECO:0000259" key="1">
    <source>
        <dbReference type="Pfam" id="PF04961"/>
    </source>
</evidence>
<dbReference type="SUPFAM" id="SSF101262">
    <property type="entry name" value="Methenyltetrahydrofolate cyclohydrolase-like"/>
    <property type="match status" value="1"/>
</dbReference>
<dbReference type="AlphaFoldDB" id="A0A1M7I0R8"/>
<proteinExistence type="predicted"/>
<dbReference type="Gene3D" id="1.20.120.680">
    <property type="entry name" value="Formiminotetrahydrofolate cyclodeaminase monomer, up-and-down helical bundle"/>
    <property type="match status" value="1"/>
</dbReference>
<dbReference type="EMBL" id="FRCR01000004">
    <property type="protein sequence ID" value="SHM34248.1"/>
    <property type="molecule type" value="Genomic_DNA"/>
</dbReference>
<name>A0A1M7I0R8_9FIRM</name>
<dbReference type="STRING" id="447595.SAMN05660826_00788"/>
<organism evidence="2 3">
    <name type="scientific">Caldanaerovirga acetigignens</name>
    <dbReference type="NCBI Taxonomy" id="447595"/>
    <lineage>
        <taxon>Bacteria</taxon>
        <taxon>Bacillati</taxon>
        <taxon>Bacillota</taxon>
        <taxon>Clostridia</taxon>
        <taxon>Thermosediminibacterales</taxon>
        <taxon>Thermosediminibacteraceae</taxon>
        <taxon>Caldanaerovirga</taxon>
    </lineage>
</organism>
<protein>
    <submittedName>
        <fullName evidence="2">Formiminotetrahydrofolate cyclodeaminase</fullName>
    </submittedName>
</protein>
<dbReference type="Pfam" id="PF04961">
    <property type="entry name" value="FTCD_C"/>
    <property type="match status" value="1"/>
</dbReference>
<dbReference type="Proteomes" id="UP000184375">
    <property type="component" value="Unassembled WGS sequence"/>
</dbReference>
<dbReference type="InterPro" id="IPR007044">
    <property type="entry name" value="Cyclodeamin/CycHdrlase"/>
</dbReference>